<feature type="region of interest" description="Disordered" evidence="1">
    <location>
        <begin position="40"/>
        <end position="76"/>
    </location>
</feature>
<evidence type="ECO:0000256" key="1">
    <source>
        <dbReference type="SAM" id="MobiDB-lite"/>
    </source>
</evidence>
<feature type="domain" description="Thioredoxin" evidence="2">
    <location>
        <begin position="291"/>
        <end position="444"/>
    </location>
</feature>
<dbReference type="EMBL" id="AP021861">
    <property type="protein sequence ID" value="BBO34287.1"/>
    <property type="molecule type" value="Genomic_DNA"/>
</dbReference>
<dbReference type="KEGG" id="lpav:PLANPX_3899"/>
<name>A0A5K7XE01_9BACT</name>
<dbReference type="PROSITE" id="PS51352">
    <property type="entry name" value="THIOREDOXIN_2"/>
    <property type="match status" value="1"/>
</dbReference>
<evidence type="ECO:0000259" key="2">
    <source>
        <dbReference type="PROSITE" id="PS51352"/>
    </source>
</evidence>
<protein>
    <recommendedName>
        <fullName evidence="2">Thioredoxin domain-containing protein</fullName>
    </recommendedName>
</protein>
<organism evidence="3 4">
    <name type="scientific">Lacipirellula parvula</name>
    <dbReference type="NCBI Taxonomy" id="2650471"/>
    <lineage>
        <taxon>Bacteria</taxon>
        <taxon>Pseudomonadati</taxon>
        <taxon>Planctomycetota</taxon>
        <taxon>Planctomycetia</taxon>
        <taxon>Pirellulales</taxon>
        <taxon>Lacipirellulaceae</taxon>
        <taxon>Lacipirellula</taxon>
    </lineage>
</organism>
<dbReference type="InterPro" id="IPR013766">
    <property type="entry name" value="Thioredoxin_domain"/>
</dbReference>
<dbReference type="CDD" id="cd02966">
    <property type="entry name" value="TlpA_like_family"/>
    <property type="match status" value="1"/>
</dbReference>
<dbReference type="PANTHER" id="PTHR37833:SF1">
    <property type="entry name" value="SIGNAL PEPTIDE PROTEIN"/>
    <property type="match status" value="1"/>
</dbReference>
<accession>A0A5K7XE01</accession>
<evidence type="ECO:0000313" key="3">
    <source>
        <dbReference type="EMBL" id="BBO34287.1"/>
    </source>
</evidence>
<gene>
    <name evidence="3" type="ORF">PLANPX_3899</name>
</gene>
<dbReference type="InterPro" id="IPR011467">
    <property type="entry name" value="DUF1573"/>
</dbReference>
<dbReference type="AlphaFoldDB" id="A0A5K7XE01"/>
<reference evidence="4" key="1">
    <citation type="submission" date="2019-10" db="EMBL/GenBank/DDBJ databases">
        <title>Lacipirellula parvula gen. nov., sp. nov., representing a lineage of planctomycetes widespread in freshwater anoxic habitats, and description of the family Lacipirellulaceae.</title>
        <authorList>
            <person name="Dedysh S.N."/>
            <person name="Kulichevskaya I.S."/>
            <person name="Beletsky A.V."/>
            <person name="Rakitin A.L."/>
            <person name="Mardanov A.V."/>
            <person name="Ivanova A.A."/>
            <person name="Saltykova V.X."/>
            <person name="Rijpstra W.I.C."/>
            <person name="Sinninghe Damste J.S."/>
            <person name="Ravin N.V."/>
        </authorList>
    </citation>
    <scope>NUCLEOTIDE SEQUENCE [LARGE SCALE GENOMIC DNA]</scope>
    <source>
        <strain evidence="4">PX69</strain>
    </source>
</reference>
<feature type="compositionally biased region" description="Basic and acidic residues" evidence="1">
    <location>
        <begin position="40"/>
        <end position="49"/>
    </location>
</feature>
<dbReference type="GO" id="GO:0016491">
    <property type="term" value="F:oxidoreductase activity"/>
    <property type="evidence" value="ECO:0007669"/>
    <property type="project" value="InterPro"/>
</dbReference>
<dbReference type="PANTHER" id="PTHR37833">
    <property type="entry name" value="LIPOPROTEIN-RELATED"/>
    <property type="match status" value="1"/>
</dbReference>
<dbReference type="SUPFAM" id="SSF52833">
    <property type="entry name" value="Thioredoxin-like"/>
    <property type="match status" value="1"/>
</dbReference>
<dbReference type="Gene3D" id="3.40.30.10">
    <property type="entry name" value="Glutaredoxin"/>
    <property type="match status" value="1"/>
</dbReference>
<dbReference type="Pfam" id="PF07610">
    <property type="entry name" value="DUF1573"/>
    <property type="match status" value="1"/>
</dbReference>
<keyword evidence="4" id="KW-1185">Reference proteome</keyword>
<dbReference type="InterPro" id="IPR000866">
    <property type="entry name" value="AhpC/TSA"/>
</dbReference>
<dbReference type="Proteomes" id="UP000326837">
    <property type="component" value="Chromosome"/>
</dbReference>
<dbReference type="RefSeq" id="WP_152099897.1">
    <property type="nucleotide sequence ID" value="NZ_AP021861.1"/>
</dbReference>
<sequence length="445" mass="47525">MSLKAQFALLFAAGLLAGVFVESHMLSHFKQSAMASVNATDDHAGRRSDAAGSTIEDSELDNVRRQENSRSLPSSPRVEIDDRIFDFGERDAGDVVEHAFKLTNSGQETLLINRVLTSCSCTTAEVGSKSIPPGGSTTLNVKLDLHLLRGPQNRSVLVQSNDPRTPALQLDLKGNSIYHVDLSPPHLALGDTKGSEPFSGIVTVTAGKGIDALNVEQTRTSGDNVEAELEAVEEGKRYLVKVKVKPQQEAAESQRWVKLMTDHPGEYKEINIPILTSAQLASSNGVGSSALPPGMAGPTLDAKVGETLELEGVDLAGAPISLTKFTGKPTAVIFWASTCNACKGELSQLKQLHADYHEAGFQVLGVSLDKSVENRQQYLNEMSLPWDTIVSKDDGMGLAFAKRYKVRAIPSVVLIDGSGKVVAIDKRGPALRQAVSELLSSAGGT</sequence>
<proteinExistence type="predicted"/>
<dbReference type="Pfam" id="PF00578">
    <property type="entry name" value="AhpC-TSA"/>
    <property type="match status" value="1"/>
</dbReference>
<dbReference type="InterPro" id="IPR036249">
    <property type="entry name" value="Thioredoxin-like_sf"/>
</dbReference>
<dbReference type="Gene3D" id="2.60.40.10">
    <property type="entry name" value="Immunoglobulins"/>
    <property type="match status" value="1"/>
</dbReference>
<dbReference type="InterPro" id="IPR013783">
    <property type="entry name" value="Ig-like_fold"/>
</dbReference>
<evidence type="ECO:0000313" key="4">
    <source>
        <dbReference type="Proteomes" id="UP000326837"/>
    </source>
</evidence>
<dbReference type="GO" id="GO:0016209">
    <property type="term" value="F:antioxidant activity"/>
    <property type="evidence" value="ECO:0007669"/>
    <property type="project" value="InterPro"/>
</dbReference>